<sequence length="68" mass="7349">MPTTTATGRDPTPAPSTERPVMAKYRQSQAEKLATQSQQEARRKPPAPAPRQAPSNPAGLGRRIDVRA</sequence>
<dbReference type="Proteomes" id="UP000252355">
    <property type="component" value="Unassembled WGS sequence"/>
</dbReference>
<name>A0A367ZNV9_9BACT</name>
<gene>
    <name evidence="2" type="ORF">OZSIB_4202</name>
</gene>
<feature type="compositionally biased region" description="Polar residues" evidence="1">
    <location>
        <begin position="26"/>
        <end position="39"/>
    </location>
</feature>
<dbReference type="EMBL" id="QOQW01000011">
    <property type="protein sequence ID" value="RCK79730.1"/>
    <property type="molecule type" value="Genomic_DNA"/>
</dbReference>
<reference evidence="2 3" key="1">
    <citation type="submission" date="2018-05" db="EMBL/GenBank/DDBJ databases">
        <title>A metagenomic window into the 2 km-deep terrestrial subsurface aquifer revealed taxonomically and functionally diverse microbial community comprising novel uncultured bacterial lineages.</title>
        <authorList>
            <person name="Kadnikov V.V."/>
            <person name="Mardanov A.V."/>
            <person name="Beletsky A.V."/>
            <person name="Banks D."/>
            <person name="Pimenov N.V."/>
            <person name="Frank Y.A."/>
            <person name="Karnachuk O.V."/>
            <person name="Ravin N.V."/>
        </authorList>
    </citation>
    <scope>NUCLEOTIDE SEQUENCE [LARGE SCALE GENOMIC DNA]</scope>
    <source>
        <strain evidence="2">BY5</strain>
    </source>
</reference>
<dbReference type="AlphaFoldDB" id="A0A367ZNV9"/>
<organism evidence="2 3">
    <name type="scientific">Candidatus Ozemobacter sibiricus</name>
    <dbReference type="NCBI Taxonomy" id="2268124"/>
    <lineage>
        <taxon>Bacteria</taxon>
        <taxon>Candidatus Ozemobacteria</taxon>
        <taxon>Candidatus Ozemobacterales</taxon>
        <taxon>Candidatus Ozemobacteraceae</taxon>
        <taxon>Candidatus Ozemobacter</taxon>
    </lineage>
</organism>
<comment type="caution">
    <text evidence="2">The sequence shown here is derived from an EMBL/GenBank/DDBJ whole genome shotgun (WGS) entry which is preliminary data.</text>
</comment>
<evidence type="ECO:0000313" key="2">
    <source>
        <dbReference type="EMBL" id="RCK79730.1"/>
    </source>
</evidence>
<proteinExistence type="predicted"/>
<evidence type="ECO:0000256" key="1">
    <source>
        <dbReference type="SAM" id="MobiDB-lite"/>
    </source>
</evidence>
<evidence type="ECO:0000313" key="3">
    <source>
        <dbReference type="Proteomes" id="UP000252355"/>
    </source>
</evidence>
<protein>
    <submittedName>
        <fullName evidence="2">Uncharacterized protein</fullName>
    </submittedName>
</protein>
<feature type="region of interest" description="Disordered" evidence="1">
    <location>
        <begin position="1"/>
        <end position="68"/>
    </location>
</feature>
<accession>A0A367ZNV9</accession>